<dbReference type="EMBL" id="JGZU01000016">
    <property type="protein sequence ID" value="KFJ05139.1"/>
    <property type="molecule type" value="Genomic_DNA"/>
</dbReference>
<protein>
    <submittedName>
        <fullName evidence="3">Putative membrane protein</fullName>
    </submittedName>
</protein>
<keyword evidence="1" id="KW-0812">Transmembrane</keyword>
<proteinExistence type="predicted"/>
<dbReference type="InterPro" id="IPR025241">
    <property type="entry name" value="DUF4190"/>
</dbReference>
<dbReference type="eggNOG" id="ENOG5033A46">
    <property type="taxonomic scope" value="Bacteria"/>
</dbReference>
<dbReference type="Pfam" id="PF13828">
    <property type="entry name" value="DUF4190"/>
    <property type="match status" value="1"/>
</dbReference>
<evidence type="ECO:0000313" key="3">
    <source>
        <dbReference type="EMBL" id="KFJ05139.1"/>
    </source>
</evidence>
<feature type="transmembrane region" description="Helical" evidence="1">
    <location>
        <begin position="44"/>
        <end position="74"/>
    </location>
</feature>
<keyword evidence="1" id="KW-1133">Transmembrane helix</keyword>
<name>A0A087EBI8_9BIFI</name>
<dbReference type="AlphaFoldDB" id="A0A087EBI8"/>
<evidence type="ECO:0000313" key="4">
    <source>
        <dbReference type="Proteomes" id="UP000029080"/>
    </source>
</evidence>
<gene>
    <name evidence="3" type="ORF">BITS_1687</name>
</gene>
<organism evidence="3 4">
    <name type="scientific">Bifidobacterium tsurumiense</name>
    <dbReference type="NCBI Taxonomy" id="356829"/>
    <lineage>
        <taxon>Bacteria</taxon>
        <taxon>Bacillati</taxon>
        <taxon>Actinomycetota</taxon>
        <taxon>Actinomycetes</taxon>
        <taxon>Bifidobacteriales</taxon>
        <taxon>Bifidobacteriaceae</taxon>
        <taxon>Bifidobacterium</taxon>
    </lineage>
</organism>
<keyword evidence="1" id="KW-0472">Membrane</keyword>
<accession>A0A087EBI8</accession>
<evidence type="ECO:0000259" key="2">
    <source>
        <dbReference type="Pfam" id="PF13828"/>
    </source>
</evidence>
<feature type="domain" description="DUF4190" evidence="2">
    <location>
        <begin position="8"/>
        <end position="62"/>
    </location>
</feature>
<keyword evidence="4" id="KW-1185">Reference proteome</keyword>
<sequence>MNQTWNAMSIVGFILAFLIPPAGLVVSIIALVQINKSGEKSKGLSIAGIIISAIATILTILAIVAFIGLVSYVAEHPEYFEDNYSSYRTCTEDGTCRYSFNDPDLDFELGDDVTYLMNNDDPSITNSALINTASTDDWNAAVASL</sequence>
<dbReference type="Proteomes" id="UP000029080">
    <property type="component" value="Unassembled WGS sequence"/>
</dbReference>
<evidence type="ECO:0000256" key="1">
    <source>
        <dbReference type="SAM" id="Phobius"/>
    </source>
</evidence>
<comment type="caution">
    <text evidence="3">The sequence shown here is derived from an EMBL/GenBank/DDBJ whole genome shotgun (WGS) entry which is preliminary data.</text>
</comment>
<feature type="transmembrane region" description="Helical" evidence="1">
    <location>
        <begin position="6"/>
        <end position="32"/>
    </location>
</feature>
<reference evidence="3 4" key="1">
    <citation type="submission" date="2014-03" db="EMBL/GenBank/DDBJ databases">
        <title>Genomics of Bifidobacteria.</title>
        <authorList>
            <person name="Ventura M."/>
            <person name="Milani C."/>
            <person name="Lugli G.A."/>
        </authorList>
    </citation>
    <scope>NUCLEOTIDE SEQUENCE [LARGE SCALE GENOMIC DNA]</scope>
    <source>
        <strain evidence="3 4">JCM 13495</strain>
    </source>
</reference>
<dbReference type="STRING" id="356829.BITS_1687"/>